<dbReference type="EMBL" id="SHKI01000003">
    <property type="protein sequence ID" value="RZT66676.1"/>
    <property type="molecule type" value="Genomic_DNA"/>
</dbReference>
<dbReference type="GO" id="GO:0008081">
    <property type="term" value="F:phosphoric diester hydrolase activity"/>
    <property type="evidence" value="ECO:0007669"/>
    <property type="project" value="InterPro"/>
</dbReference>
<feature type="compositionally biased region" description="Low complexity" evidence="1">
    <location>
        <begin position="305"/>
        <end position="321"/>
    </location>
</feature>
<dbReference type="PANTHER" id="PTHR46211">
    <property type="entry name" value="GLYCEROPHOSPHORYL DIESTER PHOSPHODIESTERASE"/>
    <property type="match status" value="1"/>
</dbReference>
<dbReference type="OrthoDB" id="9758957at2"/>
<dbReference type="InterPro" id="IPR030395">
    <property type="entry name" value="GP_PDE_dom"/>
</dbReference>
<dbReference type="PANTHER" id="PTHR46211:SF1">
    <property type="entry name" value="GLYCEROPHOSPHODIESTER PHOSPHODIESTERASE, CYTOPLASMIC"/>
    <property type="match status" value="1"/>
</dbReference>
<keyword evidence="4" id="KW-1185">Reference proteome</keyword>
<evidence type="ECO:0000259" key="2">
    <source>
        <dbReference type="PROSITE" id="PS51704"/>
    </source>
</evidence>
<dbReference type="Pfam" id="PF03009">
    <property type="entry name" value="GDPD"/>
    <property type="match status" value="1"/>
</dbReference>
<gene>
    <name evidence="3" type="ORF">EV139_0803</name>
</gene>
<dbReference type="InterPro" id="IPR017946">
    <property type="entry name" value="PLC-like_Pdiesterase_TIM-brl"/>
</dbReference>
<sequence length="329" mass="34853">MRSSIPRGVARAVRGSLLAGLLTTTFVVGTGATSHAVAGSTMQLHGALQRTEAVGIVSHRGAAALAPENTLAAMRIAIDQGVEFIEADVHLTADGVPVLLHDPTLDRTTTGTGPVAALTLAELRQLDAGSWFGAEFAGEPVPTLEELLAELDGANVRALVELKGIWTPEQLAATAVLLREAGMVNRVALQSFEPEIIAGLAEAAPEFARVLLTREWDEQTVALAAEYRVSAVGARPKLFAERAELLDRLRELGIGSLAYTLNTADTWRDAGAQQIDLIVTDDPVRLAAWRDETGDPAPRSHGSGTPREPAAPPRAQRTRATGSHQRRSA</sequence>
<dbReference type="SUPFAM" id="SSF51695">
    <property type="entry name" value="PLC-like phosphodiesterases"/>
    <property type="match status" value="1"/>
</dbReference>
<protein>
    <submittedName>
        <fullName evidence="3">Glycerophosphoryl diester phosphodiesterase</fullName>
    </submittedName>
</protein>
<dbReference type="Proteomes" id="UP000291832">
    <property type="component" value="Unassembled WGS sequence"/>
</dbReference>
<dbReference type="AlphaFoldDB" id="A0A4Q7TZW5"/>
<feature type="domain" description="GP-PDE" evidence="2">
    <location>
        <begin position="54"/>
        <end position="290"/>
    </location>
</feature>
<name>A0A4Q7TZW5_9MICO</name>
<reference evidence="3 4" key="1">
    <citation type="journal article" date="2015" name="Stand. Genomic Sci.">
        <title>Genomic Encyclopedia of Bacterial and Archaeal Type Strains, Phase III: the genomes of soil and plant-associated and newly described type strains.</title>
        <authorList>
            <person name="Whitman W.B."/>
            <person name="Woyke T."/>
            <person name="Klenk H.P."/>
            <person name="Zhou Y."/>
            <person name="Lilburn T.G."/>
            <person name="Beck B.J."/>
            <person name="De Vos P."/>
            <person name="Vandamme P."/>
            <person name="Eisen J.A."/>
            <person name="Garrity G."/>
            <person name="Hugenholtz P."/>
            <person name="Kyrpides N.C."/>
        </authorList>
    </citation>
    <scope>NUCLEOTIDE SEQUENCE [LARGE SCALE GENOMIC DNA]</scope>
    <source>
        <strain evidence="3 4">RF6</strain>
    </source>
</reference>
<evidence type="ECO:0000313" key="3">
    <source>
        <dbReference type="EMBL" id="RZT66676.1"/>
    </source>
</evidence>
<comment type="caution">
    <text evidence="3">The sequence shown here is derived from an EMBL/GenBank/DDBJ whole genome shotgun (WGS) entry which is preliminary data.</text>
</comment>
<dbReference type="RefSeq" id="WP_130453035.1">
    <property type="nucleotide sequence ID" value="NZ_QYAG01000001.1"/>
</dbReference>
<accession>A0A4Q7TZW5</accession>
<dbReference type="PROSITE" id="PS51704">
    <property type="entry name" value="GP_PDE"/>
    <property type="match status" value="1"/>
</dbReference>
<dbReference type="GO" id="GO:0006629">
    <property type="term" value="P:lipid metabolic process"/>
    <property type="evidence" value="ECO:0007669"/>
    <property type="project" value="InterPro"/>
</dbReference>
<dbReference type="Gene3D" id="3.20.20.190">
    <property type="entry name" value="Phosphatidylinositol (PI) phosphodiesterase"/>
    <property type="match status" value="1"/>
</dbReference>
<evidence type="ECO:0000313" key="4">
    <source>
        <dbReference type="Proteomes" id="UP000291832"/>
    </source>
</evidence>
<feature type="region of interest" description="Disordered" evidence="1">
    <location>
        <begin position="289"/>
        <end position="329"/>
    </location>
</feature>
<organism evidence="3 4">
    <name type="scientific">Leucobacter luti</name>
    <dbReference type="NCBI Taxonomy" id="340320"/>
    <lineage>
        <taxon>Bacteria</taxon>
        <taxon>Bacillati</taxon>
        <taxon>Actinomycetota</taxon>
        <taxon>Actinomycetes</taxon>
        <taxon>Micrococcales</taxon>
        <taxon>Microbacteriaceae</taxon>
        <taxon>Leucobacter</taxon>
    </lineage>
</organism>
<proteinExistence type="predicted"/>
<evidence type="ECO:0000256" key="1">
    <source>
        <dbReference type="SAM" id="MobiDB-lite"/>
    </source>
</evidence>